<evidence type="ECO:0000256" key="2">
    <source>
        <dbReference type="SAM" id="Phobius"/>
    </source>
</evidence>
<dbReference type="Proteomes" id="UP001234581">
    <property type="component" value="Unassembled WGS sequence"/>
</dbReference>
<comment type="caution">
    <text evidence="3">The sequence shown here is derived from an EMBL/GenBank/DDBJ whole genome shotgun (WGS) entry which is preliminary data.</text>
</comment>
<keyword evidence="2" id="KW-1133">Transmembrane helix</keyword>
<feature type="transmembrane region" description="Helical" evidence="2">
    <location>
        <begin position="60"/>
        <end position="78"/>
    </location>
</feature>
<evidence type="ECO:0000256" key="1">
    <source>
        <dbReference type="SAM" id="MobiDB-lite"/>
    </source>
</evidence>
<evidence type="ECO:0000313" key="4">
    <source>
        <dbReference type="Proteomes" id="UP001234581"/>
    </source>
</evidence>
<name>A0AAD7XXE7_9FUNG</name>
<sequence>MASPSSMDDLSSLHDEPHSSSAEAPDNLSKNDADSQATNLSEKPTQADTKSSRRGSRFGWLLWMILSLGAIWFSLMVVDEACNRHYCNDLMDIVSDHTLMLQLKQQEASLWMNEHVNPWVQDKYQQWNSWVQHHRDQLKTAVIEWAEPKVCQPPVTETTTATVTQSTTLHRTATVEKTLYQTSTLRETDTITSTAHHTDTITNFATVTDTKTVTDTTTSINYATIHHTTTVTDTVALPSTITVTDTDTTTITATVTETETLKETLTETITDTVTEHAIKTITKTMTPTAEPTD</sequence>
<dbReference type="GeneID" id="83215350"/>
<gene>
    <name evidence="3" type="ORF">O0I10_007943</name>
</gene>
<accession>A0AAD7XXE7</accession>
<evidence type="ECO:0000313" key="3">
    <source>
        <dbReference type="EMBL" id="KAJ8656376.1"/>
    </source>
</evidence>
<dbReference type="RefSeq" id="XP_058341289.1">
    <property type="nucleotide sequence ID" value="XM_058487951.1"/>
</dbReference>
<dbReference type="EMBL" id="JARTCD010000040">
    <property type="protein sequence ID" value="KAJ8656376.1"/>
    <property type="molecule type" value="Genomic_DNA"/>
</dbReference>
<dbReference type="AlphaFoldDB" id="A0AAD7XXE7"/>
<protein>
    <submittedName>
        <fullName evidence="3">Uncharacterized protein</fullName>
    </submittedName>
</protein>
<keyword evidence="2" id="KW-0472">Membrane</keyword>
<feature type="region of interest" description="Disordered" evidence="1">
    <location>
        <begin position="1"/>
        <end position="52"/>
    </location>
</feature>
<organism evidence="3 4">
    <name type="scientific">Lichtheimia ornata</name>
    <dbReference type="NCBI Taxonomy" id="688661"/>
    <lineage>
        <taxon>Eukaryota</taxon>
        <taxon>Fungi</taxon>
        <taxon>Fungi incertae sedis</taxon>
        <taxon>Mucoromycota</taxon>
        <taxon>Mucoromycotina</taxon>
        <taxon>Mucoromycetes</taxon>
        <taxon>Mucorales</taxon>
        <taxon>Lichtheimiaceae</taxon>
        <taxon>Lichtheimia</taxon>
    </lineage>
</organism>
<keyword evidence="4" id="KW-1185">Reference proteome</keyword>
<feature type="compositionally biased region" description="Polar residues" evidence="1">
    <location>
        <begin position="28"/>
        <end position="49"/>
    </location>
</feature>
<proteinExistence type="predicted"/>
<keyword evidence="2" id="KW-0812">Transmembrane</keyword>
<reference evidence="3 4" key="1">
    <citation type="submission" date="2023-03" db="EMBL/GenBank/DDBJ databases">
        <title>Genome sequence of Lichtheimia ornata CBS 291.66.</title>
        <authorList>
            <person name="Mohabir J.T."/>
            <person name="Shea T.P."/>
            <person name="Kurbessoian T."/>
            <person name="Berby B."/>
            <person name="Fontaine J."/>
            <person name="Livny J."/>
            <person name="Gnirke A."/>
            <person name="Stajich J.E."/>
            <person name="Cuomo C.A."/>
        </authorList>
    </citation>
    <scope>NUCLEOTIDE SEQUENCE [LARGE SCALE GENOMIC DNA]</scope>
    <source>
        <strain evidence="3">CBS 291.66</strain>
    </source>
</reference>